<keyword evidence="2" id="KW-1185">Reference proteome</keyword>
<dbReference type="EMBL" id="JASBWS010000173">
    <property type="protein sequence ID" value="KAJ9092477.1"/>
    <property type="molecule type" value="Genomic_DNA"/>
</dbReference>
<evidence type="ECO:0000313" key="1">
    <source>
        <dbReference type="EMBL" id="KAJ9092477.1"/>
    </source>
</evidence>
<protein>
    <submittedName>
        <fullName evidence="1">Uncharacterized protein</fullName>
    </submittedName>
</protein>
<accession>A0ACC2V1H8</accession>
<name>A0ACC2V1H8_9TREE</name>
<gene>
    <name evidence="1" type="ORF">QFC20_007364</name>
</gene>
<proteinExistence type="predicted"/>
<organism evidence="1 2">
    <name type="scientific">Naganishia adeliensis</name>
    <dbReference type="NCBI Taxonomy" id="92952"/>
    <lineage>
        <taxon>Eukaryota</taxon>
        <taxon>Fungi</taxon>
        <taxon>Dikarya</taxon>
        <taxon>Basidiomycota</taxon>
        <taxon>Agaricomycotina</taxon>
        <taxon>Tremellomycetes</taxon>
        <taxon>Filobasidiales</taxon>
        <taxon>Filobasidiaceae</taxon>
        <taxon>Naganishia</taxon>
    </lineage>
</organism>
<dbReference type="Proteomes" id="UP001230649">
    <property type="component" value="Unassembled WGS sequence"/>
</dbReference>
<sequence>MASPVHSFLFSPPSSPTGIERTHSPLLEPIESFNALNRLLTPRLGSTSTFSGPESDKKSTPTLADGFSSTRAYPSRNASPVNGLAIGYELPPFPASSSSYQARPSIAPALSRHNSFSNPIKLPTDSLPTPATHRAKPWSNARPKTILRAVILAMFVLGSLSYFRSASILPSLGDSLSTSRMRQELVDVEKISMVGGKKVRVTGQRGAPRTLSYAEQEAIAPARAYRPVISTTPLTSSQELLALQSYLLADRHHSISETTDTSRPMDPMSLVGFKVTDRQGWIELRAEVEPVVIWSTGSTWATPVHELLALYSLLPAPTTLSLETRQDQAAIKAILSRIVDGRSPDSPAPLITIGGKPINGYAPLLKLHSEGRLHALLERAGAIVDGKRVQDDLERTRRARLGRMKQARIVVEDDE</sequence>
<evidence type="ECO:0000313" key="2">
    <source>
        <dbReference type="Proteomes" id="UP001230649"/>
    </source>
</evidence>
<reference evidence="1" key="1">
    <citation type="submission" date="2023-04" db="EMBL/GenBank/DDBJ databases">
        <title>Draft Genome sequencing of Naganishia species isolated from polar environments using Oxford Nanopore Technology.</title>
        <authorList>
            <person name="Leo P."/>
            <person name="Venkateswaran K."/>
        </authorList>
    </citation>
    <scope>NUCLEOTIDE SEQUENCE</scope>
    <source>
        <strain evidence="1">MNA-CCFEE 5262</strain>
    </source>
</reference>
<comment type="caution">
    <text evidence="1">The sequence shown here is derived from an EMBL/GenBank/DDBJ whole genome shotgun (WGS) entry which is preliminary data.</text>
</comment>